<accession>A0ABU3BEU4</accession>
<evidence type="ECO:0000256" key="2">
    <source>
        <dbReference type="SAM" id="Phobius"/>
    </source>
</evidence>
<dbReference type="Gene3D" id="1.25.40.10">
    <property type="entry name" value="Tetratricopeptide repeat domain"/>
    <property type="match status" value="3"/>
</dbReference>
<dbReference type="Pfam" id="PF06580">
    <property type="entry name" value="His_kinase"/>
    <property type="match status" value="1"/>
</dbReference>
<name>A0ABU3BEU4_9FLAO</name>
<dbReference type="SMART" id="SM00028">
    <property type="entry name" value="TPR"/>
    <property type="match status" value="5"/>
</dbReference>
<evidence type="ECO:0000313" key="4">
    <source>
        <dbReference type="EMBL" id="MDT0620681.1"/>
    </source>
</evidence>
<feature type="transmembrane region" description="Helical" evidence="2">
    <location>
        <begin position="395"/>
        <end position="413"/>
    </location>
</feature>
<dbReference type="Proteomes" id="UP001250662">
    <property type="component" value="Unassembled WGS sequence"/>
</dbReference>
<feature type="repeat" description="TPR" evidence="1">
    <location>
        <begin position="71"/>
        <end position="104"/>
    </location>
</feature>
<keyword evidence="5" id="KW-1185">Reference proteome</keyword>
<keyword evidence="2" id="KW-0812">Transmembrane</keyword>
<keyword evidence="2" id="KW-1133">Transmembrane helix</keyword>
<evidence type="ECO:0000313" key="5">
    <source>
        <dbReference type="Proteomes" id="UP001250662"/>
    </source>
</evidence>
<dbReference type="InterPro" id="IPR010559">
    <property type="entry name" value="Sig_transdc_His_kin_internal"/>
</dbReference>
<dbReference type="InterPro" id="IPR050640">
    <property type="entry name" value="Bact_2-comp_sensor_kinase"/>
</dbReference>
<protein>
    <submittedName>
        <fullName evidence="4">Tetratricopeptide repeat protein</fullName>
    </submittedName>
</protein>
<evidence type="ECO:0000259" key="3">
    <source>
        <dbReference type="Pfam" id="PF06580"/>
    </source>
</evidence>
<dbReference type="Gene3D" id="3.30.565.10">
    <property type="entry name" value="Histidine kinase-like ATPase, C-terminal domain"/>
    <property type="match status" value="1"/>
</dbReference>
<dbReference type="Pfam" id="PF13424">
    <property type="entry name" value="TPR_12"/>
    <property type="match status" value="2"/>
</dbReference>
<keyword evidence="1" id="KW-0802">TPR repeat</keyword>
<keyword evidence="2" id="KW-0472">Membrane</keyword>
<dbReference type="InterPro" id="IPR011990">
    <property type="entry name" value="TPR-like_helical_dom_sf"/>
</dbReference>
<dbReference type="RefSeq" id="WP_311386998.1">
    <property type="nucleotide sequence ID" value="NZ_JAVRHU010000001.1"/>
</dbReference>
<proteinExistence type="predicted"/>
<feature type="domain" description="Signal transduction histidine kinase internal region" evidence="3">
    <location>
        <begin position="428"/>
        <end position="506"/>
    </location>
</feature>
<dbReference type="SUPFAM" id="SSF48452">
    <property type="entry name" value="TPR-like"/>
    <property type="match status" value="2"/>
</dbReference>
<dbReference type="InterPro" id="IPR019734">
    <property type="entry name" value="TPR_rpt"/>
</dbReference>
<dbReference type="PANTHER" id="PTHR34220">
    <property type="entry name" value="SENSOR HISTIDINE KINASE YPDA"/>
    <property type="match status" value="1"/>
</dbReference>
<comment type="caution">
    <text evidence="4">The sequence shown here is derived from an EMBL/GenBank/DDBJ whole genome shotgun (WGS) entry which is preliminary data.</text>
</comment>
<evidence type="ECO:0000256" key="1">
    <source>
        <dbReference type="PROSITE-ProRule" id="PRU00339"/>
    </source>
</evidence>
<dbReference type="EMBL" id="JAVRHU010000001">
    <property type="protein sequence ID" value="MDT0620681.1"/>
    <property type="molecule type" value="Genomic_DNA"/>
</dbReference>
<dbReference type="InterPro" id="IPR036890">
    <property type="entry name" value="HATPase_C_sf"/>
</dbReference>
<feature type="repeat" description="TPR" evidence="1">
    <location>
        <begin position="156"/>
        <end position="189"/>
    </location>
</feature>
<organism evidence="4 5">
    <name type="scientific">Croceitalea vernalis</name>
    <dbReference type="NCBI Taxonomy" id="3075599"/>
    <lineage>
        <taxon>Bacteria</taxon>
        <taxon>Pseudomonadati</taxon>
        <taxon>Bacteroidota</taxon>
        <taxon>Flavobacteriia</taxon>
        <taxon>Flavobacteriales</taxon>
        <taxon>Flavobacteriaceae</taxon>
        <taxon>Croceitalea</taxon>
    </lineage>
</organism>
<sequence length="636" mass="72722">MMSLIFFALGYFGFSQTEEQVLSKEVEELLLVAPKTYLKINKALKPYRRDTIALNRFIQSALENNYQAGYTYALNQKGTVYRNLSEFKRAIALHQEALVLSEEIENKEFIVLSLNMLGVVYRRMDAIKTALDYHHRALELAEIIENPSVHIKRHINISFNSIGNLYHTLGQYDLAITQFKKALELEGALNNKLGLAINNQNIGEANEQKGQLDIALDYYRKSLALNDEINNKFGQVLCKNSIAQVYLKQDMPSAALVLLQTLKEPATNLGDKFLLSSVLINLGWAELDSGTISEAEKNIVKGRKLASASNMPSLVMYADLHLSDLEEKRENFSKALEYQKEAKKIYKEITNDRNLSYVNDLILKYQSDRKNSQISELAQENELVKSRLRKNQTTILVSTLIIGLIGTILFIMYRQSQSNYEKRVLGLEQHMLRSQMNPHFLFNSLNSIKLYIINNDKKNAVHYLNKFSKLVRRILEGSALKETQLSEELETAELYLNIENIRFSDEIEYSIEVADDINAEQVKIPSLVLQPFLENAIWHGLSSKEANKKIWVIVAKKDSIHLQISIIDNGVGRKVSEEIKENRVLKRNSVGIDITKERLANFAKDYQNDFSIDIIDLFNEEGNSRGTKIILEIPMV</sequence>
<dbReference type="PANTHER" id="PTHR34220:SF7">
    <property type="entry name" value="SENSOR HISTIDINE KINASE YPDA"/>
    <property type="match status" value="1"/>
</dbReference>
<gene>
    <name evidence="4" type="ORF">RM520_03530</name>
</gene>
<reference evidence="4 5" key="1">
    <citation type="submission" date="2023-09" db="EMBL/GenBank/DDBJ databases">
        <authorList>
            <person name="Rey-Velasco X."/>
        </authorList>
    </citation>
    <scope>NUCLEOTIDE SEQUENCE [LARGE SCALE GENOMIC DNA]</scope>
    <source>
        <strain evidence="4 5">P007</strain>
    </source>
</reference>
<dbReference type="PROSITE" id="PS50005">
    <property type="entry name" value="TPR"/>
    <property type="match status" value="2"/>
</dbReference>
<dbReference type="SUPFAM" id="SSF55874">
    <property type="entry name" value="ATPase domain of HSP90 chaperone/DNA topoisomerase II/histidine kinase"/>
    <property type="match status" value="1"/>
</dbReference>